<gene>
    <name evidence="2" type="ORF">XYLVIOL_LOCUS3045</name>
</gene>
<organism evidence="2 3">
    <name type="scientific">Xylocopa violacea</name>
    <name type="common">Violet carpenter bee</name>
    <name type="synonym">Apis violacea</name>
    <dbReference type="NCBI Taxonomy" id="135666"/>
    <lineage>
        <taxon>Eukaryota</taxon>
        <taxon>Metazoa</taxon>
        <taxon>Ecdysozoa</taxon>
        <taxon>Arthropoda</taxon>
        <taxon>Hexapoda</taxon>
        <taxon>Insecta</taxon>
        <taxon>Pterygota</taxon>
        <taxon>Neoptera</taxon>
        <taxon>Endopterygota</taxon>
        <taxon>Hymenoptera</taxon>
        <taxon>Apocrita</taxon>
        <taxon>Aculeata</taxon>
        <taxon>Apoidea</taxon>
        <taxon>Anthophila</taxon>
        <taxon>Apidae</taxon>
        <taxon>Xylocopa</taxon>
        <taxon>Xylocopa</taxon>
    </lineage>
</organism>
<dbReference type="EMBL" id="CAXAJV020001288">
    <property type="protein sequence ID" value="CAL7938041.1"/>
    <property type="molecule type" value="Genomic_DNA"/>
</dbReference>
<feature type="compositionally biased region" description="Basic and acidic residues" evidence="1">
    <location>
        <begin position="752"/>
        <end position="761"/>
    </location>
</feature>
<dbReference type="Proteomes" id="UP001642520">
    <property type="component" value="Unassembled WGS sequence"/>
</dbReference>
<evidence type="ECO:0000313" key="2">
    <source>
        <dbReference type="EMBL" id="CAL7938041.1"/>
    </source>
</evidence>
<feature type="compositionally biased region" description="Polar residues" evidence="1">
    <location>
        <begin position="726"/>
        <end position="751"/>
    </location>
</feature>
<name>A0ABP1NEQ7_XYLVO</name>
<evidence type="ECO:0000313" key="3">
    <source>
        <dbReference type="Proteomes" id="UP001642520"/>
    </source>
</evidence>
<reference evidence="2 3" key="1">
    <citation type="submission" date="2024-08" db="EMBL/GenBank/DDBJ databases">
        <authorList>
            <person name="Will J Nash"/>
            <person name="Angela Man"/>
            <person name="Seanna McTaggart"/>
            <person name="Kendall Baker"/>
            <person name="Tom Barker"/>
            <person name="Leah Catchpole"/>
            <person name="Alex Durrant"/>
            <person name="Karim Gharbi"/>
            <person name="Naomi Irish"/>
            <person name="Gemy Kaithakottil"/>
            <person name="Debby Ku"/>
            <person name="Aaliyah Providence"/>
            <person name="Felix Shaw"/>
            <person name="David Swarbreck"/>
            <person name="Chris Watkins"/>
            <person name="Ann M. McCartney"/>
            <person name="Giulio Formenti"/>
            <person name="Alice Mouton"/>
            <person name="Noel Vella"/>
            <person name="Bjorn M von Reumont"/>
            <person name="Adriana Vella"/>
            <person name="Wilfried Haerty"/>
        </authorList>
    </citation>
    <scope>NUCLEOTIDE SEQUENCE [LARGE SCALE GENOMIC DNA]</scope>
</reference>
<protein>
    <submittedName>
        <fullName evidence="2">Uncharacterized protein</fullName>
    </submittedName>
</protein>
<keyword evidence="3" id="KW-1185">Reference proteome</keyword>
<feature type="compositionally biased region" description="Basic and acidic residues" evidence="1">
    <location>
        <begin position="711"/>
        <end position="723"/>
    </location>
</feature>
<dbReference type="PANTHER" id="PTHR33198">
    <property type="entry name" value="ANK_REP_REGION DOMAIN-CONTAINING PROTEIN-RELATED"/>
    <property type="match status" value="1"/>
</dbReference>
<evidence type="ECO:0000256" key="1">
    <source>
        <dbReference type="SAM" id="MobiDB-lite"/>
    </source>
</evidence>
<sequence>MTDDIQAYIFRSYIGKFGIDILNKIITNDMDGDNINILVEKLDKYFDPQKNKLQIQPPRALSDKGDLAENWITWKQEFQMFLEVRKLENKSKNLQAIMLTNYIGKFGQNIIDKIITDIKEKSNVDILLQRLDEYFDSSKNNKTYIPPPDPLSNNGDMTQNWMKWKKDFLMYLKATGGTNKPKDFQVHLLRDYIGKFGQDIIEKIDIDLKERDDINILLQRLDKYFDSSKTVVNKYLPLPVALSNSGDVLQNWMKWKKDFLLCMQTNGHVNTNYQAYLLRKCIGKFGQDIIEKIVTDSKERNDINMLLQRLDKYFDSSKNNVTTYLPPPGPLPNNGDMAQNWMKWKKDFLMYLKATDATSKPNDVQAYLLRNCIGKFGQDIIEKIVTDSKEKDDINKLVQKLDKYFDSSKNNVTTYLPPPGPLSNNGDMAQNWMKWKKDFLMYLKATDATSKPNDVQAYLLRNCIGKFGQDIIEKIVTDSKEKDDINKLVQKLDKYFDWSKNEVVQRYNFFKTVKKPDVSIEDYIIDLKVKAATCNFGKLMDSLIRDKIIIELNDKYLKTKLLSEENLNLLKLRTIYNEHQSRNHNNTVPNDSTTSNETKNFNQHKKWNCKKCDQRHKLKACPAWGVKCEKCGTYNHFTKCCPHDFANDGNSTASVSTVIAHSHETNSQWVTTQPTAPPPFECSDDGNTLYPRLDRLKAIEINTESTQSRPGMEKRNMKSDKHLQKQRTSSKSLGAQSSTNENVPQAITEPNITKDKDEKPSDTSCRIS</sequence>
<comment type="caution">
    <text evidence="2">The sequence shown here is derived from an EMBL/GenBank/DDBJ whole genome shotgun (WGS) entry which is preliminary data.</text>
</comment>
<dbReference type="PANTHER" id="PTHR33198:SF20">
    <property type="entry name" value="RETROTRANSPOSON GAG DOMAIN-CONTAINING PROTEIN"/>
    <property type="match status" value="1"/>
</dbReference>
<feature type="region of interest" description="Disordered" evidence="1">
    <location>
        <begin position="701"/>
        <end position="768"/>
    </location>
</feature>
<accession>A0ABP1NEQ7</accession>
<proteinExistence type="predicted"/>